<sequence length="207" mass="23155">MLIVSWSAYSGIQKQFNSATYKGPRASALDGKFFGVLRKQQDGPLLVILGFSQSMLGWYMTQPSRDTFSGMGVWAATTTNNDYVTRMRGLRVLGLDYSHRKELIAGNLGEYIASQFRESAERVGDDAVDFDEAYEAHSMKAFPSISSFLYETMHELPQIAFMLSAVRKPTTSGLFHLAAIFAGVHNIYELKNVRNKVVDGTEQFPEN</sequence>
<dbReference type="EMBL" id="JABBWK010000001">
    <property type="protein sequence ID" value="KAG1908584.1"/>
    <property type="molecule type" value="Genomic_DNA"/>
</dbReference>
<evidence type="ECO:0000313" key="2">
    <source>
        <dbReference type="Proteomes" id="UP001195769"/>
    </source>
</evidence>
<reference evidence="1" key="1">
    <citation type="journal article" date="2020" name="New Phytol.">
        <title>Comparative genomics reveals dynamic genome evolution in host specialist ectomycorrhizal fungi.</title>
        <authorList>
            <person name="Lofgren L.A."/>
            <person name="Nguyen N.H."/>
            <person name="Vilgalys R."/>
            <person name="Ruytinx J."/>
            <person name="Liao H.L."/>
            <person name="Branco S."/>
            <person name="Kuo A."/>
            <person name="LaButti K."/>
            <person name="Lipzen A."/>
            <person name="Andreopoulos W."/>
            <person name="Pangilinan J."/>
            <person name="Riley R."/>
            <person name="Hundley H."/>
            <person name="Na H."/>
            <person name="Barry K."/>
            <person name="Grigoriev I.V."/>
            <person name="Stajich J.E."/>
            <person name="Kennedy P.G."/>
        </authorList>
    </citation>
    <scope>NUCLEOTIDE SEQUENCE</scope>
    <source>
        <strain evidence="1">FC203</strain>
    </source>
</reference>
<accession>A0AAD4EQ08</accession>
<organism evidence="1 2">
    <name type="scientific">Suillus fuscotomentosus</name>
    <dbReference type="NCBI Taxonomy" id="1912939"/>
    <lineage>
        <taxon>Eukaryota</taxon>
        <taxon>Fungi</taxon>
        <taxon>Dikarya</taxon>
        <taxon>Basidiomycota</taxon>
        <taxon>Agaricomycotina</taxon>
        <taxon>Agaricomycetes</taxon>
        <taxon>Agaricomycetidae</taxon>
        <taxon>Boletales</taxon>
        <taxon>Suillineae</taxon>
        <taxon>Suillaceae</taxon>
        <taxon>Suillus</taxon>
    </lineage>
</organism>
<proteinExistence type="predicted"/>
<evidence type="ECO:0000313" key="1">
    <source>
        <dbReference type="EMBL" id="KAG1908584.1"/>
    </source>
</evidence>
<dbReference type="GeneID" id="64660172"/>
<dbReference type="AlphaFoldDB" id="A0AAD4EQ08"/>
<keyword evidence="2" id="KW-1185">Reference proteome</keyword>
<dbReference type="RefSeq" id="XP_041234159.1">
    <property type="nucleotide sequence ID" value="XM_041365874.1"/>
</dbReference>
<protein>
    <submittedName>
        <fullName evidence="1">Uncharacterized protein</fullName>
    </submittedName>
</protein>
<name>A0AAD4EQ08_9AGAM</name>
<dbReference type="Proteomes" id="UP001195769">
    <property type="component" value="Unassembled WGS sequence"/>
</dbReference>
<comment type="caution">
    <text evidence="1">The sequence shown here is derived from an EMBL/GenBank/DDBJ whole genome shotgun (WGS) entry which is preliminary data.</text>
</comment>
<gene>
    <name evidence="1" type="ORF">F5891DRAFT_1180107</name>
</gene>